<feature type="non-terminal residue" evidence="4">
    <location>
        <position position="1"/>
    </location>
</feature>
<feature type="signal peptide" evidence="3">
    <location>
        <begin position="1"/>
        <end position="30"/>
    </location>
</feature>
<evidence type="ECO:0000256" key="1">
    <source>
        <dbReference type="SAM" id="MobiDB-lite"/>
    </source>
</evidence>
<dbReference type="Proteomes" id="UP001292079">
    <property type="component" value="Unassembled WGS sequence"/>
</dbReference>
<keyword evidence="3" id="KW-0732">Signal</keyword>
<keyword evidence="5" id="KW-1185">Reference proteome</keyword>
<reference evidence="4" key="1">
    <citation type="submission" date="2022-04" db="EMBL/GenBank/DDBJ databases">
        <authorList>
            <person name="Xu L."/>
            <person name="Lv Z."/>
        </authorList>
    </citation>
    <scope>NUCLEOTIDE SEQUENCE</scope>
    <source>
        <strain evidence="4">LV_2022a</strain>
    </source>
</reference>
<dbReference type="EMBL" id="JALJAT010000002">
    <property type="protein sequence ID" value="KAK4472222.1"/>
    <property type="molecule type" value="Genomic_DNA"/>
</dbReference>
<evidence type="ECO:0008006" key="6">
    <source>
        <dbReference type="Google" id="ProtNLM"/>
    </source>
</evidence>
<keyword evidence="2" id="KW-0472">Membrane</keyword>
<gene>
    <name evidence="4" type="ORF">MN116_000528</name>
</gene>
<sequence>KYSIMNGLLCTVTSCTILLLIMCNFNEMNAVPSGNGPKVSQPPTNKSAPPPSAKPTAATPKASVPSPKTPVPKASPAAHKASAPTPKASPAAPTVTNRPHDERGVLAASVAPIVIGLVGQFIGYILHYIAS</sequence>
<protein>
    <recommendedName>
        <fullName evidence="6">MEG-14</fullName>
    </recommendedName>
</protein>
<feature type="compositionally biased region" description="Low complexity" evidence="1">
    <location>
        <begin position="54"/>
        <end position="96"/>
    </location>
</feature>
<evidence type="ECO:0000313" key="4">
    <source>
        <dbReference type="EMBL" id="KAK4472222.1"/>
    </source>
</evidence>
<evidence type="ECO:0000256" key="2">
    <source>
        <dbReference type="SAM" id="Phobius"/>
    </source>
</evidence>
<comment type="caution">
    <text evidence="4">The sequence shown here is derived from an EMBL/GenBank/DDBJ whole genome shotgun (WGS) entry which is preliminary data.</text>
</comment>
<dbReference type="AlphaFoldDB" id="A0AAE1ZFA0"/>
<reference evidence="4" key="2">
    <citation type="journal article" date="2023" name="Infect Dis Poverty">
        <title>Chromosome-scale genome of the human blood fluke Schistosoma mekongi and its implications for public health.</title>
        <authorList>
            <person name="Zhou M."/>
            <person name="Xu L."/>
            <person name="Xu D."/>
            <person name="Chen W."/>
            <person name="Khan J."/>
            <person name="Hu Y."/>
            <person name="Huang H."/>
            <person name="Wei H."/>
            <person name="Zhang Y."/>
            <person name="Chusongsang P."/>
            <person name="Tanasarnprasert K."/>
            <person name="Hu X."/>
            <person name="Limpanont Y."/>
            <person name="Lv Z."/>
        </authorList>
    </citation>
    <scope>NUCLEOTIDE SEQUENCE</scope>
    <source>
        <strain evidence="4">LV_2022a</strain>
    </source>
</reference>
<evidence type="ECO:0000313" key="5">
    <source>
        <dbReference type="Proteomes" id="UP001292079"/>
    </source>
</evidence>
<keyword evidence="2" id="KW-1133">Transmembrane helix</keyword>
<feature type="region of interest" description="Disordered" evidence="1">
    <location>
        <begin position="32"/>
        <end position="100"/>
    </location>
</feature>
<keyword evidence="2" id="KW-0812">Transmembrane</keyword>
<organism evidence="4 5">
    <name type="scientific">Schistosoma mekongi</name>
    <name type="common">Parasitic worm</name>
    <dbReference type="NCBI Taxonomy" id="38744"/>
    <lineage>
        <taxon>Eukaryota</taxon>
        <taxon>Metazoa</taxon>
        <taxon>Spiralia</taxon>
        <taxon>Lophotrochozoa</taxon>
        <taxon>Platyhelminthes</taxon>
        <taxon>Trematoda</taxon>
        <taxon>Digenea</taxon>
        <taxon>Strigeidida</taxon>
        <taxon>Schistosomatoidea</taxon>
        <taxon>Schistosomatidae</taxon>
        <taxon>Schistosoma</taxon>
    </lineage>
</organism>
<accession>A0AAE1ZFA0</accession>
<proteinExistence type="predicted"/>
<name>A0AAE1ZFA0_SCHME</name>
<feature type="chain" id="PRO_5042222581" description="MEG-14" evidence="3">
    <location>
        <begin position="31"/>
        <end position="131"/>
    </location>
</feature>
<evidence type="ECO:0000256" key="3">
    <source>
        <dbReference type="SAM" id="SignalP"/>
    </source>
</evidence>
<feature type="transmembrane region" description="Helical" evidence="2">
    <location>
        <begin position="105"/>
        <end position="126"/>
    </location>
</feature>